<feature type="transmembrane region" description="Helical" evidence="1">
    <location>
        <begin position="223"/>
        <end position="243"/>
    </location>
</feature>
<sequence length="458" mass="52300">MFEKIKQFGRNFTQTTPFILSNTVIFIPYLLFLSLSDGNNLASILPFTLFYTFRMTGLFLIRSIRFGLDSYTLLMISLLMGGAGALLGVFGVLYFPLFYFSSILLGLSAAWLPPANVTVNYHEKRQGFTNMTGKQYPFALVLLVILFRSIELSGITQVVITLGLYTLFYIMAYHTVSHYPRYELDFKDIKTTMFVPKEFFLFLLSFALLFLLRNARILVNSALFDFAIYVFLCFFILAAFYLGRVKKSWKLPVWLNLYTFLSGMLGNFLFLFSTFYIGVMYGFAHLATAMYLPYIAGMILAKLIGNSVLKKVPTSPVVAQLIGLFGSLLILLIPGFFTIGLFFVSFCHSIISGWLNRTCYEISADIPMDQRVVIKYTTQNQGSVVHQFLLMGLLLGLTRWFDQPVAMLLQLTDKISVSDTNAQLMEYAKWGNIGFLLMSVVIVYLLWKREEEEHAHRD</sequence>
<feature type="transmembrane region" description="Helical" evidence="1">
    <location>
        <begin position="12"/>
        <end position="35"/>
    </location>
</feature>
<feature type="transmembrane region" description="Helical" evidence="1">
    <location>
        <begin position="255"/>
        <end position="279"/>
    </location>
</feature>
<dbReference type="Proteomes" id="UP000192477">
    <property type="component" value="Unassembled WGS sequence"/>
</dbReference>
<dbReference type="AlphaFoldDB" id="A0A1V8YWU6"/>
<protein>
    <recommendedName>
        <fullName evidence="4">MFS transporter</fullName>
    </recommendedName>
</protein>
<comment type="caution">
    <text evidence="2">The sequence shown here is derived from an EMBL/GenBank/DDBJ whole genome shotgun (WGS) entry which is preliminary data.</text>
</comment>
<evidence type="ECO:0000313" key="3">
    <source>
        <dbReference type="Proteomes" id="UP000192477"/>
    </source>
</evidence>
<dbReference type="RefSeq" id="WP_081183607.1">
    <property type="nucleotide sequence ID" value="NZ_MJEA01000005.1"/>
</dbReference>
<keyword evidence="1" id="KW-1133">Transmembrane helix</keyword>
<feature type="transmembrane region" description="Helical" evidence="1">
    <location>
        <begin position="193"/>
        <end position="211"/>
    </location>
</feature>
<proteinExistence type="predicted"/>
<evidence type="ECO:0000256" key="1">
    <source>
        <dbReference type="SAM" id="Phobius"/>
    </source>
</evidence>
<gene>
    <name evidence="2" type="ORF">BH747_07015</name>
</gene>
<evidence type="ECO:0000313" key="2">
    <source>
        <dbReference type="EMBL" id="OQO70440.1"/>
    </source>
</evidence>
<accession>A0A1V8YWU6</accession>
<name>A0A1V8YWU6_9ENTE</name>
<keyword evidence="1" id="KW-0812">Transmembrane</keyword>
<feature type="transmembrane region" description="Helical" evidence="1">
    <location>
        <begin position="99"/>
        <end position="119"/>
    </location>
</feature>
<evidence type="ECO:0008006" key="4">
    <source>
        <dbReference type="Google" id="ProtNLM"/>
    </source>
</evidence>
<organism evidence="2 3">
    <name type="scientific">Enterococcus villorum</name>
    <dbReference type="NCBI Taxonomy" id="112904"/>
    <lineage>
        <taxon>Bacteria</taxon>
        <taxon>Bacillati</taxon>
        <taxon>Bacillota</taxon>
        <taxon>Bacilli</taxon>
        <taxon>Lactobacillales</taxon>
        <taxon>Enterococcaceae</taxon>
        <taxon>Enterococcus</taxon>
    </lineage>
</organism>
<keyword evidence="1" id="KW-0472">Membrane</keyword>
<dbReference type="EMBL" id="MJEA01000005">
    <property type="protein sequence ID" value="OQO70440.1"/>
    <property type="molecule type" value="Genomic_DNA"/>
</dbReference>
<dbReference type="OrthoDB" id="2243815at2"/>
<feature type="transmembrane region" description="Helical" evidence="1">
    <location>
        <begin position="140"/>
        <end position="173"/>
    </location>
</feature>
<feature type="transmembrane region" description="Helical" evidence="1">
    <location>
        <begin position="427"/>
        <end position="447"/>
    </location>
</feature>
<dbReference type="STRING" id="112904.BH747_07015"/>
<feature type="transmembrane region" description="Helical" evidence="1">
    <location>
        <begin position="41"/>
        <end position="61"/>
    </location>
</feature>
<feature type="transmembrane region" description="Helical" evidence="1">
    <location>
        <begin position="291"/>
        <end position="309"/>
    </location>
</feature>
<feature type="transmembrane region" description="Helical" evidence="1">
    <location>
        <begin position="73"/>
        <end position="93"/>
    </location>
</feature>
<reference evidence="2 3" key="1">
    <citation type="journal article" date="2017" name="BMC Microbiol.">
        <title>Comparative genomics of Enterococcus spp. isolated from bovine feces.</title>
        <authorList>
            <person name="Beukers A.G."/>
            <person name="Zaheer R."/>
            <person name="Goji N."/>
            <person name="Amoako K.K."/>
            <person name="Chaves A.V."/>
            <person name="Ward M.P."/>
            <person name="McAllister T.A."/>
        </authorList>
    </citation>
    <scope>NUCLEOTIDE SEQUENCE [LARGE SCALE GENOMIC DNA]</scope>
    <source>
        <strain evidence="2 3">F1129D 143</strain>
    </source>
</reference>
<feature type="transmembrane region" description="Helical" evidence="1">
    <location>
        <begin position="321"/>
        <end position="347"/>
    </location>
</feature>